<evidence type="ECO:0000256" key="1">
    <source>
        <dbReference type="SAM" id="MobiDB-lite"/>
    </source>
</evidence>
<name>J9G4E0_9ZZZZ</name>
<sequence>MPHQPTRSRTTSQCCHRTAEWPISPNRQRLQAPCQPSKDRTSNYSQTLACRHQA</sequence>
<dbReference type="EMBL" id="AMCI01005165">
    <property type="protein sequence ID" value="EJW96682.1"/>
    <property type="molecule type" value="Genomic_DNA"/>
</dbReference>
<evidence type="ECO:0000313" key="2">
    <source>
        <dbReference type="EMBL" id="EJW96682.1"/>
    </source>
</evidence>
<proteinExistence type="predicted"/>
<reference evidence="2" key="1">
    <citation type="journal article" date="2012" name="PLoS ONE">
        <title>Gene sets for utilization of primary and secondary nutrition supplies in the distal gut of endangered iberian lynx.</title>
        <authorList>
            <person name="Alcaide M."/>
            <person name="Messina E."/>
            <person name="Richter M."/>
            <person name="Bargiela R."/>
            <person name="Peplies J."/>
            <person name="Huws S.A."/>
            <person name="Newbold C.J."/>
            <person name="Golyshin P.N."/>
            <person name="Simon M.A."/>
            <person name="Lopez G."/>
            <person name="Yakimov M.M."/>
            <person name="Ferrer M."/>
        </authorList>
    </citation>
    <scope>NUCLEOTIDE SEQUENCE</scope>
</reference>
<feature type="compositionally biased region" description="Polar residues" evidence="1">
    <location>
        <begin position="1"/>
        <end position="15"/>
    </location>
</feature>
<dbReference type="AlphaFoldDB" id="J9G4E0"/>
<organism evidence="2">
    <name type="scientific">gut metagenome</name>
    <dbReference type="NCBI Taxonomy" id="749906"/>
    <lineage>
        <taxon>unclassified sequences</taxon>
        <taxon>metagenomes</taxon>
        <taxon>organismal metagenomes</taxon>
    </lineage>
</organism>
<accession>J9G4E0</accession>
<protein>
    <submittedName>
        <fullName evidence="2">Uncharacterized protein</fullName>
    </submittedName>
</protein>
<comment type="caution">
    <text evidence="2">The sequence shown here is derived from an EMBL/GenBank/DDBJ whole genome shotgun (WGS) entry which is preliminary data.</text>
</comment>
<gene>
    <name evidence="2" type="ORF">EVA_15211</name>
</gene>
<feature type="region of interest" description="Disordered" evidence="1">
    <location>
        <begin position="1"/>
        <end position="54"/>
    </location>
</feature>